<name>A0A5J4USZ5_9EUKA</name>
<dbReference type="EMBL" id="SNRW01012702">
    <property type="protein sequence ID" value="KAA6373497.1"/>
    <property type="molecule type" value="Genomic_DNA"/>
</dbReference>
<organism evidence="4 5">
    <name type="scientific">Streblomastix strix</name>
    <dbReference type="NCBI Taxonomy" id="222440"/>
    <lineage>
        <taxon>Eukaryota</taxon>
        <taxon>Metamonada</taxon>
        <taxon>Preaxostyla</taxon>
        <taxon>Oxymonadida</taxon>
        <taxon>Streblomastigidae</taxon>
        <taxon>Streblomastix</taxon>
    </lineage>
</organism>
<dbReference type="InterPro" id="IPR000219">
    <property type="entry name" value="DH_dom"/>
</dbReference>
<sequence>VNNEPLEQFLNRPVKRITEYNLLLQKLDESMFDWQMDSKHFHIASKLMGEIVSFFNICIHRKENIEKVLEIEQQITTFNSDELMINLAEEATRNELKNKGSENESKVKSKWMKHFQRIRLVKPSRCFVSEIEVVKVDADGYQRRMLILLSDVLLVCKKKAFLQRLDLLNVLSINTMEVRVVGKKKDMEKIRKLRKEINDQDKQISLYKANPLEGRFLFFIFTPDNTYLFDAQDADARRRFIMKLEGALAKKRDENIDKKEKDSNTGMQIALQNVQQLQDKIPEMKQQMDPQMIKKKQKVKMIVKKKKFVRRGIIENENNNRSSSPSQKQGKIARSINTSNLEKIKQSLTDLDNEQQKSPLSNQVNNDDNEQEQKITMSYMIQKSQSENMLQNLQIKMQSGRISPSLLSHRRSLSQGNEQDYEQVEYEEEVEQEQEIEVEELIPVSSSSSNQMNDDNNSDDINDLQRNCISPSLQNPFKPPKQPKLWQRLMNEWNIKWSNQQQCDEPKIDEQIPLLKQDSGSTSTNVSKEIDV</sequence>
<dbReference type="AlphaFoldDB" id="A0A5J4USZ5"/>
<evidence type="ECO:0000259" key="3">
    <source>
        <dbReference type="PROSITE" id="PS50010"/>
    </source>
</evidence>
<protein>
    <recommendedName>
        <fullName evidence="3">DH domain-containing protein</fullName>
    </recommendedName>
</protein>
<evidence type="ECO:0000313" key="5">
    <source>
        <dbReference type="Proteomes" id="UP000324800"/>
    </source>
</evidence>
<evidence type="ECO:0000256" key="1">
    <source>
        <dbReference type="SAM" id="Coils"/>
    </source>
</evidence>
<feature type="region of interest" description="Disordered" evidence="2">
    <location>
        <begin position="350"/>
        <end position="369"/>
    </location>
</feature>
<dbReference type="SUPFAM" id="SSF48065">
    <property type="entry name" value="DBL homology domain (DH-domain)"/>
    <property type="match status" value="1"/>
</dbReference>
<dbReference type="Gene3D" id="1.20.900.10">
    <property type="entry name" value="Dbl homology (DH) domain"/>
    <property type="match status" value="1"/>
</dbReference>
<feature type="domain" description="DH" evidence="3">
    <location>
        <begin position="1"/>
        <end position="58"/>
    </location>
</feature>
<feature type="compositionally biased region" description="Polar residues" evidence="2">
    <location>
        <begin position="518"/>
        <end position="532"/>
    </location>
</feature>
<evidence type="ECO:0000256" key="2">
    <source>
        <dbReference type="SAM" id="MobiDB-lite"/>
    </source>
</evidence>
<dbReference type="InterPro" id="IPR051092">
    <property type="entry name" value="FYVE_RhoGEF_PH"/>
</dbReference>
<feature type="compositionally biased region" description="Polar residues" evidence="2">
    <location>
        <begin position="350"/>
        <end position="361"/>
    </location>
</feature>
<dbReference type="GO" id="GO:0005737">
    <property type="term" value="C:cytoplasm"/>
    <property type="evidence" value="ECO:0007669"/>
    <property type="project" value="TreeGrafter"/>
</dbReference>
<dbReference type="PANTHER" id="PTHR12673:SF159">
    <property type="entry name" value="LD03170P"/>
    <property type="match status" value="1"/>
</dbReference>
<feature type="non-terminal residue" evidence="4">
    <location>
        <position position="1"/>
    </location>
</feature>
<dbReference type="Proteomes" id="UP000324800">
    <property type="component" value="Unassembled WGS sequence"/>
</dbReference>
<evidence type="ECO:0000313" key="4">
    <source>
        <dbReference type="EMBL" id="KAA6373497.1"/>
    </source>
</evidence>
<feature type="compositionally biased region" description="Low complexity" evidence="2">
    <location>
        <begin position="315"/>
        <end position="326"/>
    </location>
</feature>
<feature type="coiled-coil region" evidence="1">
    <location>
        <begin position="183"/>
        <end position="210"/>
    </location>
</feature>
<dbReference type="PANTHER" id="PTHR12673">
    <property type="entry name" value="FACIOGENITAL DYSPLASIA PROTEIN"/>
    <property type="match status" value="1"/>
</dbReference>
<dbReference type="SUPFAM" id="SSF50729">
    <property type="entry name" value="PH domain-like"/>
    <property type="match status" value="1"/>
</dbReference>
<keyword evidence="1" id="KW-0175">Coiled coil</keyword>
<dbReference type="InterPro" id="IPR035899">
    <property type="entry name" value="DBL_dom_sf"/>
</dbReference>
<dbReference type="PROSITE" id="PS50010">
    <property type="entry name" value="DH_2"/>
    <property type="match status" value="1"/>
</dbReference>
<dbReference type="GO" id="GO:0005085">
    <property type="term" value="F:guanyl-nucleotide exchange factor activity"/>
    <property type="evidence" value="ECO:0007669"/>
    <property type="project" value="InterPro"/>
</dbReference>
<reference evidence="4 5" key="1">
    <citation type="submission" date="2019-03" db="EMBL/GenBank/DDBJ databases">
        <title>Single cell metagenomics reveals metabolic interactions within the superorganism composed of flagellate Streblomastix strix and complex community of Bacteroidetes bacteria on its surface.</title>
        <authorList>
            <person name="Treitli S.C."/>
            <person name="Kolisko M."/>
            <person name="Husnik F."/>
            <person name="Keeling P."/>
            <person name="Hampl V."/>
        </authorList>
    </citation>
    <scope>NUCLEOTIDE SEQUENCE [LARGE SCALE GENOMIC DNA]</scope>
    <source>
        <strain evidence="4">ST1C</strain>
    </source>
</reference>
<accession>A0A5J4USZ5</accession>
<feature type="coiled-coil region" evidence="1">
    <location>
        <begin position="241"/>
        <end position="287"/>
    </location>
</feature>
<dbReference type="Gene3D" id="2.30.29.30">
    <property type="entry name" value="Pleckstrin-homology domain (PH domain)/Phosphotyrosine-binding domain (PTB)"/>
    <property type="match status" value="1"/>
</dbReference>
<feature type="region of interest" description="Disordered" evidence="2">
    <location>
        <begin position="312"/>
        <end position="333"/>
    </location>
</feature>
<dbReference type="InterPro" id="IPR011993">
    <property type="entry name" value="PH-like_dom_sf"/>
</dbReference>
<gene>
    <name evidence="4" type="ORF">EZS28_030976</name>
</gene>
<comment type="caution">
    <text evidence="4">The sequence shown here is derived from an EMBL/GenBank/DDBJ whole genome shotgun (WGS) entry which is preliminary data.</text>
</comment>
<proteinExistence type="predicted"/>
<feature type="region of interest" description="Disordered" evidence="2">
    <location>
        <begin position="501"/>
        <end position="532"/>
    </location>
</feature>